<keyword evidence="1" id="KW-0472">Membrane</keyword>
<organism evidence="2 3">
    <name type="scientific">Proteus mirabilis (strain HI4320)</name>
    <dbReference type="NCBI Taxonomy" id="529507"/>
    <lineage>
        <taxon>Bacteria</taxon>
        <taxon>Pseudomonadati</taxon>
        <taxon>Pseudomonadota</taxon>
        <taxon>Gammaproteobacteria</taxon>
        <taxon>Enterobacterales</taxon>
        <taxon>Morganellaceae</taxon>
        <taxon>Proteus</taxon>
    </lineage>
</organism>
<keyword evidence="3" id="KW-1185">Reference proteome</keyword>
<evidence type="ECO:0000256" key="1">
    <source>
        <dbReference type="SAM" id="Phobius"/>
    </source>
</evidence>
<keyword evidence="1" id="KW-0812">Transmembrane</keyword>
<proteinExistence type="predicted"/>
<reference evidence="2 3" key="1">
    <citation type="journal article" date="2008" name="J. Bacteriol.">
        <title>Complete genome sequence of uropathogenic Proteus mirabilis, a master of both adherence and motility.</title>
        <authorList>
            <person name="Pearson M.M."/>
            <person name="Sebaihia M."/>
            <person name="Churcher C."/>
            <person name="Quail M.A."/>
            <person name="Seshasayee A.S."/>
            <person name="Luscombe N.M."/>
            <person name="Abdellah Z."/>
            <person name="Arrosmith C."/>
            <person name="Atkin B."/>
            <person name="Chillingworth T."/>
            <person name="Hauser H."/>
            <person name="Jagels K."/>
            <person name="Moule S."/>
            <person name="Mungall K."/>
            <person name="Norbertczak H."/>
            <person name="Rabbinowitsch E."/>
            <person name="Walker D."/>
            <person name="Whithead S."/>
            <person name="Thomson N.R."/>
            <person name="Rather P.N."/>
            <person name="Parkhill J."/>
            <person name="Mobley H.L."/>
        </authorList>
    </citation>
    <scope>NUCLEOTIDE SEQUENCE [LARGE SCALE GENOMIC DNA]</scope>
    <source>
        <strain evidence="2 3">HI4320</strain>
    </source>
</reference>
<name>B4F2P0_PROMH</name>
<dbReference type="Proteomes" id="UP000008319">
    <property type="component" value="Chromosome"/>
</dbReference>
<gene>
    <name evidence="2" type="ordered locus">PMI3473</name>
</gene>
<dbReference type="EMBL" id="AM942759">
    <property type="protein sequence ID" value="CAR46808.1"/>
    <property type="molecule type" value="Genomic_DNA"/>
</dbReference>
<dbReference type="HOGENOM" id="CLU_2864260_0_0_6"/>
<feature type="transmembrane region" description="Helical" evidence="1">
    <location>
        <begin position="6"/>
        <end position="29"/>
    </location>
</feature>
<protein>
    <submittedName>
        <fullName evidence="2">Phage protein</fullName>
    </submittedName>
</protein>
<sequence>MYYLIILKLTIVVNGFLAKILITLNELYYARKAENKSGKYTDVLKMTISNIKSFFNPKKERVKK</sequence>
<evidence type="ECO:0000313" key="2">
    <source>
        <dbReference type="EMBL" id="CAR46808.1"/>
    </source>
</evidence>
<keyword evidence="1" id="KW-1133">Transmembrane helix</keyword>
<dbReference type="AlphaFoldDB" id="B4F2P0"/>
<dbReference type="KEGG" id="pmr:PMI3473"/>
<evidence type="ECO:0000313" key="3">
    <source>
        <dbReference type="Proteomes" id="UP000008319"/>
    </source>
</evidence>
<accession>B4F2P0</accession>
<dbReference type="EnsemblBacteria" id="CAR46808">
    <property type="protein sequence ID" value="CAR46808"/>
    <property type="gene ID" value="PMI3473"/>
</dbReference>